<keyword evidence="2" id="KW-1185">Reference proteome</keyword>
<dbReference type="AlphaFoldDB" id="A0A504Z838"/>
<organism evidence="1 2">
    <name type="scientific">Fasciola gigantica</name>
    <name type="common">Giant liver fluke</name>
    <dbReference type="NCBI Taxonomy" id="46835"/>
    <lineage>
        <taxon>Eukaryota</taxon>
        <taxon>Metazoa</taxon>
        <taxon>Spiralia</taxon>
        <taxon>Lophotrochozoa</taxon>
        <taxon>Platyhelminthes</taxon>
        <taxon>Trematoda</taxon>
        <taxon>Digenea</taxon>
        <taxon>Plagiorchiida</taxon>
        <taxon>Echinostomata</taxon>
        <taxon>Echinostomatoidea</taxon>
        <taxon>Fasciolidae</taxon>
        <taxon>Fasciola</taxon>
    </lineage>
</organism>
<evidence type="ECO:0000313" key="2">
    <source>
        <dbReference type="Proteomes" id="UP000316759"/>
    </source>
</evidence>
<comment type="caution">
    <text evidence="1">The sequence shown here is derived from an EMBL/GenBank/DDBJ whole genome shotgun (WGS) entry which is preliminary data.</text>
</comment>
<protein>
    <submittedName>
        <fullName evidence="1">Uncharacterized protein</fullName>
    </submittedName>
</protein>
<name>A0A504Z838_FASGI</name>
<dbReference type="EMBL" id="SUNJ01001309">
    <property type="protein sequence ID" value="TPP66877.1"/>
    <property type="molecule type" value="Genomic_DNA"/>
</dbReference>
<evidence type="ECO:0000313" key="1">
    <source>
        <dbReference type="EMBL" id="TPP66877.1"/>
    </source>
</evidence>
<reference evidence="1 2" key="1">
    <citation type="submission" date="2019-04" db="EMBL/GenBank/DDBJ databases">
        <title>Annotation for the trematode Fasciola gigantica.</title>
        <authorList>
            <person name="Choi Y.-J."/>
        </authorList>
    </citation>
    <scope>NUCLEOTIDE SEQUENCE [LARGE SCALE GENOMIC DNA]</scope>
    <source>
        <strain evidence="1">Uganda_cow_1</strain>
    </source>
</reference>
<gene>
    <name evidence="1" type="ORF">FGIG_06719</name>
</gene>
<proteinExistence type="predicted"/>
<sequence>MNSLRFPLIQGFTPLVQPRTQTQICGVWNGFSAFLHRHNHQMYIRRIYLPRLSLAHYPPQSIYAHTLDKASVGFGSDYRFPKCASTR</sequence>
<dbReference type="Proteomes" id="UP000316759">
    <property type="component" value="Unassembled WGS sequence"/>
</dbReference>
<accession>A0A504Z838</accession>